<organism evidence="1 2">
    <name type="scientific">Arctia plantaginis</name>
    <name type="common">Wood tiger moth</name>
    <name type="synonym">Phalaena plantaginis</name>
    <dbReference type="NCBI Taxonomy" id="874455"/>
    <lineage>
        <taxon>Eukaryota</taxon>
        <taxon>Metazoa</taxon>
        <taxon>Ecdysozoa</taxon>
        <taxon>Arthropoda</taxon>
        <taxon>Hexapoda</taxon>
        <taxon>Insecta</taxon>
        <taxon>Pterygota</taxon>
        <taxon>Neoptera</taxon>
        <taxon>Endopterygota</taxon>
        <taxon>Lepidoptera</taxon>
        <taxon>Glossata</taxon>
        <taxon>Ditrysia</taxon>
        <taxon>Noctuoidea</taxon>
        <taxon>Erebidae</taxon>
        <taxon>Arctiinae</taxon>
        <taxon>Arctia</taxon>
    </lineage>
</organism>
<dbReference type="AlphaFoldDB" id="A0A8S1B4T9"/>
<dbReference type="EMBL" id="CADEBD010000553">
    <property type="protein sequence ID" value="CAB3257603.1"/>
    <property type="molecule type" value="Genomic_DNA"/>
</dbReference>
<proteinExistence type="predicted"/>
<dbReference type="OrthoDB" id="3561125at2759"/>
<name>A0A8S1B4T9_ARCPL</name>
<accession>A0A8S1B4T9</accession>
<comment type="caution">
    <text evidence="1">The sequence shown here is derived from an EMBL/GenBank/DDBJ whole genome shotgun (WGS) entry which is preliminary data.</text>
</comment>
<evidence type="ECO:0000313" key="1">
    <source>
        <dbReference type="EMBL" id="CAB3257603.1"/>
    </source>
</evidence>
<dbReference type="Proteomes" id="UP000494256">
    <property type="component" value="Unassembled WGS sequence"/>
</dbReference>
<sequence length="232" mass="26420">MTSEEAIDVVAKKDAKKTDECSNFEIPNDKKEKAVDDQRVKRSQELMRLVYELPDDIKAPELIENNNMLKENPPITIVEITEQNGCAELSSNQCDTYFEDGDPQSLGNTVVFDVLATNELIMQCTEEFKKVIDRSSPDDSDVSDEDLCELKKILESKPKVLERYIRECANTDEVTRLHNLTSLGPLSPRPHHEARSTSVTSDLFQLWLSSSPVKVSKLYYCDVIIQLNRYIT</sequence>
<gene>
    <name evidence="1" type="ORF">APLA_LOCUS15924</name>
</gene>
<protein>
    <submittedName>
        <fullName evidence="1">Uncharacterized protein</fullName>
    </submittedName>
</protein>
<reference evidence="1 2" key="1">
    <citation type="submission" date="2020-04" db="EMBL/GenBank/DDBJ databases">
        <authorList>
            <person name="Wallbank WR R."/>
            <person name="Pardo Diaz C."/>
            <person name="Kozak K."/>
            <person name="Martin S."/>
            <person name="Jiggins C."/>
            <person name="Moest M."/>
            <person name="Warren A I."/>
            <person name="Byers J.R.P. K."/>
            <person name="Montejo-Kovacevich G."/>
            <person name="Yen C E."/>
        </authorList>
    </citation>
    <scope>NUCLEOTIDE SEQUENCE [LARGE SCALE GENOMIC DNA]</scope>
</reference>
<evidence type="ECO:0000313" key="2">
    <source>
        <dbReference type="Proteomes" id="UP000494256"/>
    </source>
</evidence>